<dbReference type="InterPro" id="IPR013785">
    <property type="entry name" value="Aldolase_TIM"/>
</dbReference>
<dbReference type="CDD" id="cd01335">
    <property type="entry name" value="Radical_SAM"/>
    <property type="match status" value="1"/>
</dbReference>
<evidence type="ECO:0000313" key="9">
    <source>
        <dbReference type="Proteomes" id="UP000516361"/>
    </source>
</evidence>
<keyword evidence="2" id="KW-0004">4Fe-4S</keyword>
<feature type="domain" description="Radical SAM core" evidence="7">
    <location>
        <begin position="13"/>
        <end position="229"/>
    </location>
</feature>
<dbReference type="EMBL" id="AP018712">
    <property type="protein sequence ID" value="BBE31189.1"/>
    <property type="molecule type" value="Genomic_DNA"/>
</dbReference>
<dbReference type="SUPFAM" id="SSF102114">
    <property type="entry name" value="Radical SAM enzymes"/>
    <property type="match status" value="1"/>
</dbReference>
<evidence type="ECO:0000256" key="3">
    <source>
        <dbReference type="ARBA" id="ARBA00022691"/>
    </source>
</evidence>
<dbReference type="InParanoid" id="A0A7G1GBM9"/>
<dbReference type="InterPro" id="IPR007197">
    <property type="entry name" value="rSAM"/>
</dbReference>
<organism evidence="8 9">
    <name type="scientific">Tepiditoga spiralis</name>
    <dbReference type="NCBI Taxonomy" id="2108365"/>
    <lineage>
        <taxon>Bacteria</taxon>
        <taxon>Thermotogati</taxon>
        <taxon>Thermotogota</taxon>
        <taxon>Thermotogae</taxon>
        <taxon>Petrotogales</taxon>
        <taxon>Petrotogaceae</taxon>
        <taxon>Tepiditoga</taxon>
    </lineage>
</organism>
<dbReference type="GO" id="GO:0051539">
    <property type="term" value="F:4 iron, 4 sulfur cluster binding"/>
    <property type="evidence" value="ECO:0007669"/>
    <property type="project" value="UniProtKB-KW"/>
</dbReference>
<dbReference type="KEGG" id="ocy:OSSY52_13300"/>
<accession>A0A7G1GBM9</accession>
<dbReference type="PANTHER" id="PTHR43787">
    <property type="entry name" value="FEMO COFACTOR BIOSYNTHESIS PROTEIN NIFB-RELATED"/>
    <property type="match status" value="1"/>
</dbReference>
<sequence length="302" mass="35270">MIYKYVYGPVPSRRMGISLGISPIPKGYCSYSCIYCQLGRTKHMTIEKQEFFKVNDIVNELKNYLKEDISFDVITIVGEGEPTLYSKLGELINSIKQLTKKPVALITNGSLLSDYMKNADIILPSFDAFDEESFKKINRPFQKIKFNEMYETLKNFSKNYTGELWIELMLVKGLNDSKEQLLKMKELLKDIKYDKLYINVPVRPPAEEWVKIPDEKNIKMAVELLNGISIDQLISNNFFSEIKDDYEAILSIIKRHPMNQHEILTFLKTRNCKKIDEILSKLFNDEKIESIFYKGYTTFRIK</sequence>
<keyword evidence="4" id="KW-0479">Metal-binding</keyword>
<comment type="cofactor">
    <cofactor evidence="1">
        <name>[4Fe-4S] cluster</name>
        <dbReference type="ChEBI" id="CHEBI:49883"/>
    </cofactor>
</comment>
<evidence type="ECO:0000256" key="6">
    <source>
        <dbReference type="ARBA" id="ARBA00023014"/>
    </source>
</evidence>
<dbReference type="SFLD" id="SFLDG01083">
    <property type="entry name" value="Uncharacterised_Radical_SAM_Su"/>
    <property type="match status" value="1"/>
</dbReference>
<dbReference type="InterPro" id="IPR058240">
    <property type="entry name" value="rSAM_sf"/>
</dbReference>
<evidence type="ECO:0000256" key="5">
    <source>
        <dbReference type="ARBA" id="ARBA00023004"/>
    </source>
</evidence>
<keyword evidence="5" id="KW-0408">Iron</keyword>
<dbReference type="SFLD" id="SFLDS00029">
    <property type="entry name" value="Radical_SAM"/>
    <property type="match status" value="1"/>
</dbReference>
<evidence type="ECO:0000256" key="4">
    <source>
        <dbReference type="ARBA" id="ARBA00022723"/>
    </source>
</evidence>
<dbReference type="RefSeq" id="WP_190613583.1">
    <property type="nucleotide sequence ID" value="NZ_AP018712.1"/>
</dbReference>
<dbReference type="GO" id="GO:0003824">
    <property type="term" value="F:catalytic activity"/>
    <property type="evidence" value="ECO:0007669"/>
    <property type="project" value="InterPro"/>
</dbReference>
<dbReference type="Gene3D" id="3.20.20.70">
    <property type="entry name" value="Aldolase class I"/>
    <property type="match status" value="1"/>
</dbReference>
<keyword evidence="9" id="KW-1185">Reference proteome</keyword>
<evidence type="ECO:0000256" key="2">
    <source>
        <dbReference type="ARBA" id="ARBA00022485"/>
    </source>
</evidence>
<dbReference type="GO" id="GO:0046872">
    <property type="term" value="F:metal ion binding"/>
    <property type="evidence" value="ECO:0007669"/>
    <property type="project" value="UniProtKB-KW"/>
</dbReference>
<dbReference type="Proteomes" id="UP000516361">
    <property type="component" value="Chromosome"/>
</dbReference>
<evidence type="ECO:0000259" key="7">
    <source>
        <dbReference type="PROSITE" id="PS51918"/>
    </source>
</evidence>
<evidence type="ECO:0000313" key="8">
    <source>
        <dbReference type="EMBL" id="BBE31189.1"/>
    </source>
</evidence>
<reference evidence="8 9" key="1">
    <citation type="submission" date="2018-06" db="EMBL/GenBank/DDBJ databases">
        <title>Genome sequencing of Oceanotoga sp. sy52.</title>
        <authorList>
            <person name="Mori K."/>
        </authorList>
    </citation>
    <scope>NUCLEOTIDE SEQUENCE [LARGE SCALE GENOMIC DNA]</scope>
    <source>
        <strain evidence="9">sy52</strain>
    </source>
</reference>
<keyword evidence="6" id="KW-0411">Iron-sulfur</keyword>
<protein>
    <submittedName>
        <fullName evidence="8">Radical SAM protein</fullName>
    </submittedName>
</protein>
<dbReference type="PROSITE" id="PS51918">
    <property type="entry name" value="RADICAL_SAM"/>
    <property type="match status" value="1"/>
</dbReference>
<dbReference type="PANTHER" id="PTHR43787:SF11">
    <property type="entry name" value="UPF0026 PROTEIN SLR1464"/>
    <property type="match status" value="1"/>
</dbReference>
<keyword evidence="3" id="KW-0949">S-adenosyl-L-methionine</keyword>
<dbReference type="AlphaFoldDB" id="A0A7G1GBM9"/>
<name>A0A7G1GBM9_9BACT</name>
<dbReference type="Pfam" id="PF04055">
    <property type="entry name" value="Radical_SAM"/>
    <property type="match status" value="1"/>
</dbReference>
<gene>
    <name evidence="8" type="ORF">OSSY52_13300</name>
</gene>
<evidence type="ECO:0000256" key="1">
    <source>
        <dbReference type="ARBA" id="ARBA00001966"/>
    </source>
</evidence>
<proteinExistence type="predicted"/>
<dbReference type="InterPro" id="IPR040084">
    <property type="entry name" value="GTPase_Obg"/>
</dbReference>